<dbReference type="RefSeq" id="WP_119884210.1">
    <property type="nucleotide sequence ID" value="NZ_CP032418.1"/>
</dbReference>
<keyword evidence="2" id="KW-0274">FAD</keyword>
<dbReference type="PANTHER" id="PTHR43762">
    <property type="entry name" value="L-GULONOLACTONE OXIDASE"/>
    <property type="match status" value="1"/>
</dbReference>
<dbReference type="Pfam" id="PF04030">
    <property type="entry name" value="ALO"/>
    <property type="match status" value="1"/>
</dbReference>
<dbReference type="Gene3D" id="3.30.465.10">
    <property type="match status" value="1"/>
</dbReference>
<dbReference type="InterPro" id="IPR016164">
    <property type="entry name" value="FAD-linked_Oxase-like_C"/>
</dbReference>
<dbReference type="SUPFAM" id="SSF55103">
    <property type="entry name" value="FAD-linked oxidases, C-terminal domain"/>
    <property type="match status" value="1"/>
</dbReference>
<dbReference type="InterPro" id="IPR006094">
    <property type="entry name" value="Oxid_FAD_bind_N"/>
</dbReference>
<sequence length="477" mass="54399">MKKSVLIILAYLTLFAFTFFHYQKGLEIMEENDYALLLPTQMKVVTDATSDQALQKIVHDAAKSHTPISIAGMQHSQGGQTLYPNGIQLDMKGYNDILDLDKESKQITVQSGATWNDIQAYIQPYGLALQVTQSQNIFTVGGSLSVNVHGRDIAFNSLIDSVESFRLLTADGSILDVSRSENSELFYSAIGGYGLVGVILDVTLRLTKDVLYEMKTQEMDNQTYSTYFKEDVLGNSDVQMHMARISTAPDSFLTEMYATDYYLAEDQSKLSNYSKLSREKIIAIPKLFLGLARMSDRGKNLFWATQKTYTEKTDGDFISRNNSMRSDSIFMEMDSAKKTEVLQEYFVPIDAYGDYIDDLRETLEDYPELNMLNITVRYVKENEEATLSYAKEDMFALVILLNQGTDEESIVETQEAVQAMIDVTLSHGGTYYLPYYGYPSKAQFQQAYPSYKDFLQTKKRFDPENLFQNRFYEEYLK</sequence>
<keyword evidence="6" id="KW-1185">Reference proteome</keyword>
<dbReference type="InterPro" id="IPR036318">
    <property type="entry name" value="FAD-bd_PCMH-like_sf"/>
</dbReference>
<accession>A0A385YY83</accession>
<evidence type="ECO:0000259" key="4">
    <source>
        <dbReference type="PROSITE" id="PS51387"/>
    </source>
</evidence>
<dbReference type="GO" id="GO:0003885">
    <property type="term" value="F:D-arabinono-1,4-lactone oxidase activity"/>
    <property type="evidence" value="ECO:0007669"/>
    <property type="project" value="InterPro"/>
</dbReference>
<dbReference type="Proteomes" id="UP000265725">
    <property type="component" value="Chromosome"/>
</dbReference>
<dbReference type="SUPFAM" id="SSF56176">
    <property type="entry name" value="FAD-binding/transporter-associated domain-like"/>
    <property type="match status" value="1"/>
</dbReference>
<evidence type="ECO:0000313" key="5">
    <source>
        <dbReference type="EMBL" id="AYC30493.1"/>
    </source>
</evidence>
<dbReference type="Gene3D" id="1.10.45.10">
    <property type="entry name" value="Vanillyl-alcohol Oxidase, Chain A, domain 4"/>
    <property type="match status" value="1"/>
</dbReference>
<dbReference type="PROSITE" id="PS51387">
    <property type="entry name" value="FAD_PCMH"/>
    <property type="match status" value="1"/>
</dbReference>
<dbReference type="AlphaFoldDB" id="A0A385YY83"/>
<dbReference type="InterPro" id="IPR016166">
    <property type="entry name" value="FAD-bd_PCMH"/>
</dbReference>
<organism evidence="5 6">
    <name type="scientific">Paenisporosarcina cavernae</name>
    <dbReference type="NCBI Taxonomy" id="2320858"/>
    <lineage>
        <taxon>Bacteria</taxon>
        <taxon>Bacillati</taxon>
        <taxon>Bacillota</taxon>
        <taxon>Bacilli</taxon>
        <taxon>Bacillales</taxon>
        <taxon>Caryophanaceae</taxon>
        <taxon>Paenisporosarcina</taxon>
    </lineage>
</organism>
<evidence type="ECO:0000256" key="1">
    <source>
        <dbReference type="ARBA" id="ARBA00022630"/>
    </source>
</evidence>
<evidence type="ECO:0000313" key="6">
    <source>
        <dbReference type="Proteomes" id="UP000265725"/>
    </source>
</evidence>
<dbReference type="PANTHER" id="PTHR43762:SF1">
    <property type="entry name" value="D-ARABINONO-1,4-LACTONE OXIDASE"/>
    <property type="match status" value="1"/>
</dbReference>
<protein>
    <submittedName>
        <fullName evidence="5">FAD-binding oxidoreductase</fullName>
    </submittedName>
</protein>
<dbReference type="InterPro" id="IPR016169">
    <property type="entry name" value="FAD-bd_PCMH_sub2"/>
</dbReference>
<dbReference type="InterPro" id="IPR016171">
    <property type="entry name" value="Vanillyl_alc_oxidase_C-sub2"/>
</dbReference>
<dbReference type="EMBL" id="CP032418">
    <property type="protein sequence ID" value="AYC30493.1"/>
    <property type="molecule type" value="Genomic_DNA"/>
</dbReference>
<dbReference type="Pfam" id="PF01565">
    <property type="entry name" value="FAD_binding_4"/>
    <property type="match status" value="1"/>
</dbReference>
<keyword evidence="3" id="KW-0560">Oxidoreductase</keyword>
<keyword evidence="1" id="KW-0285">Flavoprotein</keyword>
<dbReference type="KEGG" id="paek:D3873_11865"/>
<evidence type="ECO:0000256" key="2">
    <source>
        <dbReference type="ARBA" id="ARBA00022827"/>
    </source>
</evidence>
<dbReference type="OrthoDB" id="9768764at2"/>
<feature type="domain" description="FAD-binding PCMH-type" evidence="4">
    <location>
        <begin position="37"/>
        <end position="209"/>
    </location>
</feature>
<dbReference type="InterPro" id="IPR007173">
    <property type="entry name" value="ALO_C"/>
</dbReference>
<gene>
    <name evidence="5" type="ORF">D3873_11865</name>
</gene>
<name>A0A385YY83_9BACL</name>
<dbReference type="GO" id="GO:0071949">
    <property type="term" value="F:FAD binding"/>
    <property type="evidence" value="ECO:0007669"/>
    <property type="project" value="InterPro"/>
</dbReference>
<dbReference type="GO" id="GO:0016020">
    <property type="term" value="C:membrane"/>
    <property type="evidence" value="ECO:0007669"/>
    <property type="project" value="InterPro"/>
</dbReference>
<proteinExistence type="predicted"/>
<reference evidence="6" key="1">
    <citation type="submission" date="2018-09" db="EMBL/GenBank/DDBJ databases">
        <authorList>
            <person name="Zhu H."/>
        </authorList>
    </citation>
    <scope>NUCLEOTIDE SEQUENCE [LARGE SCALE GENOMIC DNA]</scope>
    <source>
        <strain evidence="6">K2R23-3</strain>
    </source>
</reference>
<evidence type="ECO:0000256" key="3">
    <source>
        <dbReference type="ARBA" id="ARBA00023002"/>
    </source>
</evidence>
<dbReference type="InterPro" id="IPR010031">
    <property type="entry name" value="FAD_lactone_oxidase-like"/>
</dbReference>